<evidence type="ECO:0000256" key="2">
    <source>
        <dbReference type="SAM" id="SignalP"/>
    </source>
</evidence>
<name>C7QB86_CATAD</name>
<reference evidence="3 4" key="1">
    <citation type="journal article" date="2009" name="Stand. Genomic Sci.">
        <title>Complete genome sequence of Catenulispora acidiphila type strain (ID 139908).</title>
        <authorList>
            <person name="Copeland A."/>
            <person name="Lapidus A."/>
            <person name="Glavina Del Rio T."/>
            <person name="Nolan M."/>
            <person name="Lucas S."/>
            <person name="Chen F."/>
            <person name="Tice H."/>
            <person name="Cheng J.F."/>
            <person name="Bruce D."/>
            <person name="Goodwin L."/>
            <person name="Pitluck S."/>
            <person name="Mikhailova N."/>
            <person name="Pati A."/>
            <person name="Ivanova N."/>
            <person name="Mavromatis K."/>
            <person name="Chen A."/>
            <person name="Palaniappan K."/>
            <person name="Chain P."/>
            <person name="Land M."/>
            <person name="Hauser L."/>
            <person name="Chang Y.J."/>
            <person name="Jeffries C.D."/>
            <person name="Chertkov O."/>
            <person name="Brettin T."/>
            <person name="Detter J.C."/>
            <person name="Han C."/>
            <person name="Ali Z."/>
            <person name="Tindall B.J."/>
            <person name="Goker M."/>
            <person name="Bristow J."/>
            <person name="Eisen J.A."/>
            <person name="Markowitz V."/>
            <person name="Hugenholtz P."/>
            <person name="Kyrpides N.C."/>
            <person name="Klenk H.P."/>
        </authorList>
    </citation>
    <scope>NUCLEOTIDE SEQUENCE [LARGE SCALE GENOMIC DNA]</scope>
    <source>
        <strain evidence="4">DSM 44928 / JCM 14897 / NBRC 102108 / NRRL B-24433 / ID139908</strain>
    </source>
</reference>
<evidence type="ECO:0008006" key="5">
    <source>
        <dbReference type="Google" id="ProtNLM"/>
    </source>
</evidence>
<dbReference type="EMBL" id="CP001700">
    <property type="protein sequence ID" value="ACU76377.1"/>
    <property type="molecule type" value="Genomic_DNA"/>
</dbReference>
<dbReference type="PROSITE" id="PS51257">
    <property type="entry name" value="PROKAR_LIPOPROTEIN"/>
    <property type="match status" value="1"/>
</dbReference>
<evidence type="ECO:0000256" key="1">
    <source>
        <dbReference type="SAM" id="MobiDB-lite"/>
    </source>
</evidence>
<dbReference type="HOGENOM" id="CLU_1406508_0_0_11"/>
<accession>C7QB86</accession>
<feature type="signal peptide" evidence="2">
    <location>
        <begin position="1"/>
        <end position="25"/>
    </location>
</feature>
<feature type="compositionally biased region" description="Low complexity" evidence="1">
    <location>
        <begin position="31"/>
        <end position="77"/>
    </location>
</feature>
<protein>
    <recommendedName>
        <fullName evidence="5">Lipoprotein</fullName>
    </recommendedName>
</protein>
<evidence type="ECO:0000313" key="3">
    <source>
        <dbReference type="EMBL" id="ACU76377.1"/>
    </source>
</evidence>
<dbReference type="RefSeq" id="WP_015796102.1">
    <property type="nucleotide sequence ID" value="NC_013131.1"/>
</dbReference>
<dbReference type="AlphaFoldDB" id="C7QB86"/>
<gene>
    <name evidence="3" type="ordered locus">Caci_7552</name>
</gene>
<dbReference type="Proteomes" id="UP000000851">
    <property type="component" value="Chromosome"/>
</dbReference>
<sequence precursor="true">MNVRLRASVIPGLLALTAMSLTACASQGTIGASADGGTSPATGGSPSPGANSSATGSSAPSSASTDSPTPNTPATGSTPGGSGSQDPSALASSFKTLTKLWTDQGCKTALAGFSDYVTAEEQGQVQGVAAIPGAQQKIRAGAQQTKLPEAAQAMTKMAADMQTMFDQAKQGQTPDKGPVGTDFQIMGNVCSRP</sequence>
<dbReference type="InParanoid" id="C7QB86"/>
<keyword evidence="2" id="KW-0732">Signal</keyword>
<dbReference type="STRING" id="479433.Caci_7552"/>
<feature type="chain" id="PRO_5039132717" description="Lipoprotein" evidence="2">
    <location>
        <begin position="26"/>
        <end position="193"/>
    </location>
</feature>
<keyword evidence="4" id="KW-1185">Reference proteome</keyword>
<proteinExistence type="predicted"/>
<feature type="region of interest" description="Disordered" evidence="1">
    <location>
        <begin position="31"/>
        <end position="90"/>
    </location>
</feature>
<dbReference type="KEGG" id="cai:Caci_7552"/>
<evidence type="ECO:0000313" key="4">
    <source>
        <dbReference type="Proteomes" id="UP000000851"/>
    </source>
</evidence>
<organism evidence="3 4">
    <name type="scientific">Catenulispora acidiphila (strain DSM 44928 / JCM 14897 / NBRC 102108 / NRRL B-24433 / ID139908)</name>
    <dbReference type="NCBI Taxonomy" id="479433"/>
    <lineage>
        <taxon>Bacteria</taxon>
        <taxon>Bacillati</taxon>
        <taxon>Actinomycetota</taxon>
        <taxon>Actinomycetes</taxon>
        <taxon>Catenulisporales</taxon>
        <taxon>Catenulisporaceae</taxon>
        <taxon>Catenulispora</taxon>
    </lineage>
</organism>